<evidence type="ECO:0008006" key="4">
    <source>
        <dbReference type="Google" id="ProtNLM"/>
    </source>
</evidence>
<protein>
    <recommendedName>
        <fullName evidence="4">Iron-regulated membrane protein</fullName>
    </recommendedName>
</protein>
<dbReference type="InterPro" id="IPR005625">
    <property type="entry name" value="PepSY-ass_TM"/>
</dbReference>
<keyword evidence="1" id="KW-0472">Membrane</keyword>
<proteinExistence type="predicted"/>
<gene>
    <name evidence="2" type="ORF">ALO55_102508</name>
</gene>
<reference evidence="2 3" key="1">
    <citation type="submission" date="2015-09" db="EMBL/GenBank/DDBJ databases">
        <title>Genome announcement of multiple Pseudomonas syringae strains.</title>
        <authorList>
            <person name="Thakur S."/>
            <person name="Wang P.W."/>
            <person name="Gong Y."/>
            <person name="Weir B.S."/>
            <person name="Guttman D.S."/>
        </authorList>
    </citation>
    <scope>NUCLEOTIDE SEQUENCE [LARGE SCALE GENOMIC DNA]</scope>
    <source>
        <strain evidence="2 3">ICMP2740</strain>
    </source>
</reference>
<dbReference type="PANTHER" id="PTHR34219:SF4">
    <property type="entry name" value="PEPSY DOMAIN-CONTAINING PROTEIN"/>
    <property type="match status" value="1"/>
</dbReference>
<evidence type="ECO:0000256" key="1">
    <source>
        <dbReference type="SAM" id="Phobius"/>
    </source>
</evidence>
<dbReference type="Pfam" id="PF03929">
    <property type="entry name" value="PepSY_TM"/>
    <property type="match status" value="1"/>
</dbReference>
<dbReference type="EMBL" id="LJQZ01000179">
    <property type="protein sequence ID" value="KPY14806.1"/>
    <property type="molecule type" value="Genomic_DNA"/>
</dbReference>
<accession>A0A0P9X7C8</accession>
<dbReference type="PANTHER" id="PTHR34219">
    <property type="entry name" value="IRON-REGULATED INNER MEMBRANE PROTEIN-RELATED"/>
    <property type="match status" value="1"/>
</dbReference>
<evidence type="ECO:0000313" key="2">
    <source>
        <dbReference type="EMBL" id="KPY14806.1"/>
    </source>
</evidence>
<keyword evidence="1" id="KW-0812">Transmembrane</keyword>
<name>A0A0P9X7C8_PSESH</name>
<organism evidence="2 3">
    <name type="scientific">Pseudomonas savastanoi pv. phaseolicola</name>
    <name type="common">Pseudomonas syringae pv. phaseolicola</name>
    <dbReference type="NCBI Taxonomy" id="319"/>
    <lineage>
        <taxon>Bacteria</taxon>
        <taxon>Pseudomonadati</taxon>
        <taxon>Pseudomonadota</taxon>
        <taxon>Gammaproteobacteria</taxon>
        <taxon>Pseudomonadales</taxon>
        <taxon>Pseudomonadaceae</taxon>
        <taxon>Pseudomonas</taxon>
    </lineage>
</organism>
<keyword evidence="1" id="KW-1133">Transmembrane helix</keyword>
<sequence length="162" mass="17913">MRIAGGCLRLRSVAIVKEGFRQSMAWLHTWVGLLFGWLLFAIFLTGTLSYFKDEITQWMQPEIPVRALDAGASVQRAQDYLQSHAAGATRWFISLPDERTPGLAVKASRANATTSCASCSTRKPAARCRHATRAAVISSTVFTINCRCLILGGAGWRRAPRW</sequence>
<feature type="transmembrane region" description="Helical" evidence="1">
    <location>
        <begin position="30"/>
        <end position="51"/>
    </location>
</feature>
<evidence type="ECO:0000313" key="3">
    <source>
        <dbReference type="Proteomes" id="UP000050396"/>
    </source>
</evidence>
<dbReference type="AlphaFoldDB" id="A0A0P9X7C8"/>
<dbReference type="Proteomes" id="UP000050396">
    <property type="component" value="Unassembled WGS sequence"/>
</dbReference>
<comment type="caution">
    <text evidence="2">The sequence shown here is derived from an EMBL/GenBank/DDBJ whole genome shotgun (WGS) entry which is preliminary data.</text>
</comment>